<dbReference type="InterPro" id="IPR001905">
    <property type="entry name" value="Ammonium_transpt"/>
</dbReference>
<keyword evidence="4 8" id="KW-0812">Transmembrane</keyword>
<dbReference type="InterPro" id="IPR024041">
    <property type="entry name" value="NH4_transpt_AmtB-like_dom"/>
</dbReference>
<evidence type="ECO:0000256" key="7">
    <source>
        <dbReference type="ARBA" id="ARBA00023177"/>
    </source>
</evidence>
<feature type="transmembrane region" description="Helical" evidence="8">
    <location>
        <begin position="176"/>
        <end position="194"/>
    </location>
</feature>
<dbReference type="OrthoDB" id="534912at2759"/>
<dbReference type="Gene3D" id="1.10.3430.10">
    <property type="entry name" value="Ammonium transporter AmtB like domains"/>
    <property type="match status" value="1"/>
</dbReference>
<keyword evidence="7 8" id="KW-0924">Ammonia transport</keyword>
<dbReference type="GO" id="GO:0005886">
    <property type="term" value="C:plasma membrane"/>
    <property type="evidence" value="ECO:0007669"/>
    <property type="project" value="UniProtKB-SubCell"/>
</dbReference>
<evidence type="ECO:0000256" key="6">
    <source>
        <dbReference type="ARBA" id="ARBA00023136"/>
    </source>
</evidence>
<protein>
    <recommendedName>
        <fullName evidence="8">Ammonium transporter</fullName>
    </recommendedName>
</protein>
<dbReference type="InterPro" id="IPR029020">
    <property type="entry name" value="Ammonium/urea_transptr"/>
</dbReference>
<evidence type="ECO:0000256" key="4">
    <source>
        <dbReference type="ARBA" id="ARBA00022692"/>
    </source>
</evidence>
<feature type="transmembrane region" description="Helical" evidence="8">
    <location>
        <begin position="49"/>
        <end position="67"/>
    </location>
</feature>
<evidence type="ECO:0000256" key="2">
    <source>
        <dbReference type="ARBA" id="ARBA00005887"/>
    </source>
</evidence>
<evidence type="ECO:0000256" key="3">
    <source>
        <dbReference type="ARBA" id="ARBA00022448"/>
    </source>
</evidence>
<feature type="transmembrane region" description="Helical" evidence="8">
    <location>
        <begin position="236"/>
        <end position="257"/>
    </location>
</feature>
<sequence length="490" mass="52406">MSEATLKPVDINSGDTAWVLASACLVFIMIPGLGYFYSGMATGRSALSMIFLCMLSLAIVPIQWYIWGYSLALSPTGGKFIGNLDHAFLRGVGPTPHPNAPNVPGTVYAIFQCMFSALTPALALGATAERVRLLPALVFLFVWSTVVYDPIAYWTWGTNGFLRYAGSLDYAGGTPVHMASGFAALAYAMVLGKRRAGHHSAYQPHNFSNIMLGTALLWFGWFGFNGGSGVLSNSKAGQAMIVTHLAASVGGVTWMLWQYRYDRKFSSFGFCCGAVAGLVAITPGSGYVTAWAALVYGVVAGTVCHFAVVLKDRYWFDDALDVFAVHGVGGVVGNLLTGLFASAAITAVDGTEIPGGWIDGHYKQLLVQLFACGAGGAWSFVVTYIILRGMDLVPFLRVRVSEADEERGVDITEMGEDYFAATVKPDPLHSADGMPLSEGDPRMRHDSDFSHGPSSGTATPREEKLSARPSTEIRMNPYTSVGGIPPEHAV</sequence>
<name>A0A9W8DYX6_9FUNG</name>
<reference evidence="11" key="1">
    <citation type="submission" date="2022-07" db="EMBL/GenBank/DDBJ databases">
        <title>Phylogenomic reconstructions and comparative analyses of Kickxellomycotina fungi.</title>
        <authorList>
            <person name="Reynolds N.K."/>
            <person name="Stajich J.E."/>
            <person name="Barry K."/>
            <person name="Grigoriev I.V."/>
            <person name="Crous P."/>
            <person name="Smith M.E."/>
        </authorList>
    </citation>
    <scope>NUCLEOTIDE SEQUENCE</scope>
    <source>
        <strain evidence="11">RSA 861</strain>
    </source>
</reference>
<dbReference type="PANTHER" id="PTHR43029:SF10">
    <property type="entry name" value="AMMONIUM TRANSPORTER MEP2"/>
    <property type="match status" value="1"/>
</dbReference>
<dbReference type="InterPro" id="IPR018047">
    <property type="entry name" value="Ammonium_transpt_CS"/>
</dbReference>
<dbReference type="FunFam" id="1.10.3430.10:FF:000011">
    <property type="entry name" value="Ammonium transporter"/>
    <property type="match status" value="1"/>
</dbReference>
<evidence type="ECO:0000259" key="10">
    <source>
        <dbReference type="Pfam" id="PF00909"/>
    </source>
</evidence>
<dbReference type="NCBIfam" id="TIGR00836">
    <property type="entry name" value="amt"/>
    <property type="match status" value="1"/>
</dbReference>
<feature type="transmembrane region" description="Helical" evidence="8">
    <location>
        <begin position="322"/>
        <end position="345"/>
    </location>
</feature>
<comment type="subcellular location">
    <subcellularLocation>
        <location evidence="8">Cell membrane</location>
        <topology evidence="8">Multi-pass membrane protein</topology>
    </subcellularLocation>
    <subcellularLocation>
        <location evidence="1">Membrane</location>
        <topology evidence="1">Multi-pass membrane protein</topology>
    </subcellularLocation>
</comment>
<dbReference type="Pfam" id="PF00909">
    <property type="entry name" value="Ammonium_transp"/>
    <property type="match status" value="1"/>
</dbReference>
<proteinExistence type="inferred from homology"/>
<dbReference type="EMBL" id="JANBPT010000234">
    <property type="protein sequence ID" value="KAJ1925209.1"/>
    <property type="molecule type" value="Genomic_DNA"/>
</dbReference>
<feature type="transmembrane region" description="Helical" evidence="8">
    <location>
        <begin position="288"/>
        <end position="310"/>
    </location>
</feature>
<evidence type="ECO:0000256" key="5">
    <source>
        <dbReference type="ARBA" id="ARBA00022989"/>
    </source>
</evidence>
<feature type="domain" description="Ammonium transporter AmtB-like" evidence="10">
    <location>
        <begin position="17"/>
        <end position="416"/>
    </location>
</feature>
<evidence type="ECO:0000313" key="11">
    <source>
        <dbReference type="EMBL" id="KAJ1925209.1"/>
    </source>
</evidence>
<dbReference type="PROSITE" id="PS01219">
    <property type="entry name" value="AMMONIUM_TRANSP"/>
    <property type="match status" value="1"/>
</dbReference>
<feature type="region of interest" description="Disordered" evidence="9">
    <location>
        <begin position="424"/>
        <end position="490"/>
    </location>
</feature>
<evidence type="ECO:0000313" key="12">
    <source>
        <dbReference type="Proteomes" id="UP001150569"/>
    </source>
</evidence>
<dbReference type="SUPFAM" id="SSF111352">
    <property type="entry name" value="Ammonium transporter"/>
    <property type="match status" value="1"/>
</dbReference>
<feature type="transmembrane region" description="Helical" evidence="8">
    <location>
        <begin position="133"/>
        <end position="156"/>
    </location>
</feature>
<feature type="transmembrane region" description="Helical" evidence="8">
    <location>
        <begin position="206"/>
        <end position="224"/>
    </location>
</feature>
<feature type="transmembrane region" description="Helical" evidence="8">
    <location>
        <begin position="365"/>
        <end position="387"/>
    </location>
</feature>
<feature type="transmembrane region" description="Helical" evidence="8">
    <location>
        <begin position="106"/>
        <end position="126"/>
    </location>
</feature>
<keyword evidence="6 8" id="KW-0472">Membrane</keyword>
<accession>A0A9W8DYX6</accession>
<dbReference type="AlphaFoldDB" id="A0A9W8DYX6"/>
<dbReference type="PANTHER" id="PTHR43029">
    <property type="entry name" value="AMMONIUM TRANSPORTER MEP2"/>
    <property type="match status" value="1"/>
</dbReference>
<evidence type="ECO:0000256" key="9">
    <source>
        <dbReference type="SAM" id="MobiDB-lite"/>
    </source>
</evidence>
<feature type="transmembrane region" description="Helical" evidence="8">
    <location>
        <begin position="264"/>
        <end position="282"/>
    </location>
</feature>
<evidence type="ECO:0000256" key="8">
    <source>
        <dbReference type="RuleBase" id="RU362002"/>
    </source>
</evidence>
<comment type="caution">
    <text evidence="11">The sequence shown here is derived from an EMBL/GenBank/DDBJ whole genome shotgun (WGS) entry which is preliminary data.</text>
</comment>
<keyword evidence="5 8" id="KW-1133">Transmembrane helix</keyword>
<organism evidence="11 12">
    <name type="scientific">Tieghemiomyces parasiticus</name>
    <dbReference type="NCBI Taxonomy" id="78921"/>
    <lineage>
        <taxon>Eukaryota</taxon>
        <taxon>Fungi</taxon>
        <taxon>Fungi incertae sedis</taxon>
        <taxon>Zoopagomycota</taxon>
        <taxon>Kickxellomycotina</taxon>
        <taxon>Dimargaritomycetes</taxon>
        <taxon>Dimargaritales</taxon>
        <taxon>Dimargaritaceae</taxon>
        <taxon>Tieghemiomyces</taxon>
    </lineage>
</organism>
<dbReference type="Proteomes" id="UP001150569">
    <property type="component" value="Unassembled WGS sequence"/>
</dbReference>
<feature type="transmembrane region" description="Helical" evidence="8">
    <location>
        <begin position="16"/>
        <end position="37"/>
    </location>
</feature>
<feature type="compositionally biased region" description="Basic and acidic residues" evidence="9">
    <location>
        <begin position="439"/>
        <end position="449"/>
    </location>
</feature>
<comment type="similarity">
    <text evidence="2 8">Belongs to the ammonia transporter channel (TC 1.A.11.2) family.</text>
</comment>
<gene>
    <name evidence="11" type="ORF">IWQ60_004702</name>
</gene>
<keyword evidence="12" id="KW-1185">Reference proteome</keyword>
<dbReference type="GO" id="GO:0008519">
    <property type="term" value="F:ammonium channel activity"/>
    <property type="evidence" value="ECO:0007669"/>
    <property type="project" value="InterPro"/>
</dbReference>
<evidence type="ECO:0000256" key="1">
    <source>
        <dbReference type="ARBA" id="ARBA00004141"/>
    </source>
</evidence>
<keyword evidence="3 8" id="KW-0813">Transport</keyword>